<organism evidence="2 3">
    <name type="scientific">Paenibacillus lactis</name>
    <dbReference type="NCBI Taxonomy" id="228574"/>
    <lineage>
        <taxon>Bacteria</taxon>
        <taxon>Bacillati</taxon>
        <taxon>Bacillota</taxon>
        <taxon>Bacilli</taxon>
        <taxon>Bacillales</taxon>
        <taxon>Paenibacillaceae</taxon>
        <taxon>Paenibacillus</taxon>
    </lineage>
</organism>
<dbReference type="Proteomes" id="UP000706926">
    <property type="component" value="Unassembled WGS sequence"/>
</dbReference>
<evidence type="ECO:0000256" key="1">
    <source>
        <dbReference type="SAM" id="MobiDB-lite"/>
    </source>
</evidence>
<evidence type="ECO:0000313" key="3">
    <source>
        <dbReference type="Proteomes" id="UP000706926"/>
    </source>
</evidence>
<feature type="compositionally biased region" description="Basic and acidic residues" evidence="1">
    <location>
        <begin position="66"/>
        <end position="80"/>
    </location>
</feature>
<dbReference type="InterPro" id="IPR025681">
    <property type="entry name" value="COOH-NH2_lig"/>
</dbReference>
<evidence type="ECO:0008006" key="4">
    <source>
        <dbReference type="Google" id="ProtNLM"/>
    </source>
</evidence>
<accession>A0ABS4F946</accession>
<comment type="caution">
    <text evidence="2">The sequence shown here is derived from an EMBL/GenBank/DDBJ whole genome shotgun (WGS) entry which is preliminary data.</text>
</comment>
<evidence type="ECO:0000313" key="2">
    <source>
        <dbReference type="EMBL" id="MBP1892768.1"/>
    </source>
</evidence>
<dbReference type="EMBL" id="JAGGKI010000004">
    <property type="protein sequence ID" value="MBP1892768.1"/>
    <property type="molecule type" value="Genomic_DNA"/>
</dbReference>
<gene>
    <name evidence="2" type="ORF">J2Z18_001870</name>
</gene>
<sequence length="418" mass="46388">MALTMGTAGEQRGFAVLDGSAAARAAARLSRAGIPCRLTARHEPAAGYAARYSVRVRELTAEWIRHDQTGGGSTRHEPEHGSGGYADGLHRRLEKAAVRSLYTLGAEEGEVVIAARPGRRYVVEEIRLHGSPGGAVMSAKAAPAGRYNRQSLGGTEAGEGNLLLGMDPEFILMKDNGEIVHASEFMQRGGLAGSDAVRFRGEVIYPLAELRPDPKAQPKELIRELQRAMREAYALITDRTLSWRAGALPYRDFPLGGHIHFSGVPLNISLLQVLDNYLALPLALLEDPQGRQRRPRYGFLGDFRRQPYGGFEYRTLPSFLISPFVTKFSLAIAYLAAKYSDLLPARPLNAERYHRAYYEGDKAVLRECVPGWHRDLSALPEYPQFAFEIEKALSYIESGRTWDESRDIRPLWNIPSMP</sequence>
<keyword evidence="3" id="KW-1185">Reference proteome</keyword>
<name>A0ABS4F946_9BACL</name>
<dbReference type="Pfam" id="PF14395">
    <property type="entry name" value="COOH-NH2_lig"/>
    <property type="match status" value="1"/>
</dbReference>
<dbReference type="GeneID" id="95403889"/>
<feature type="region of interest" description="Disordered" evidence="1">
    <location>
        <begin position="66"/>
        <end position="87"/>
    </location>
</feature>
<reference evidence="2 3" key="1">
    <citation type="submission" date="2021-03" db="EMBL/GenBank/DDBJ databases">
        <title>Genomic Encyclopedia of Type Strains, Phase IV (KMG-IV): sequencing the most valuable type-strain genomes for metagenomic binning, comparative biology and taxonomic classification.</title>
        <authorList>
            <person name="Goeker M."/>
        </authorList>
    </citation>
    <scope>NUCLEOTIDE SEQUENCE [LARGE SCALE GENOMIC DNA]</scope>
    <source>
        <strain evidence="2 3">DSM 15596</strain>
    </source>
</reference>
<dbReference type="RefSeq" id="WP_007129948.1">
    <property type="nucleotide sequence ID" value="NZ_BOSA01000007.1"/>
</dbReference>
<proteinExistence type="predicted"/>
<protein>
    <recommendedName>
        <fullName evidence="4">Phage phiEco32-like COOH-NH2 ligase-type 2</fullName>
    </recommendedName>
</protein>